<reference evidence="1 2" key="1">
    <citation type="journal article" date="2013" name="Int. J. Syst. Evol. Microbiol.">
        <title>Sphingomonas kyungheensis sp. nov., a bacterium with ginsenoside-converting activity isolated from soil of a ginseng field.</title>
        <authorList>
            <person name="Son H.M."/>
            <person name="Yang J.E."/>
            <person name="Park Y."/>
            <person name="Han C.K."/>
            <person name="Kim S.G."/>
            <person name="Kook M."/>
            <person name="Yi T.H."/>
        </authorList>
    </citation>
    <scope>NUCLEOTIDE SEQUENCE [LARGE SCALE GENOMIC DNA]</scope>
    <source>
        <strain evidence="1 2">LMG 26582</strain>
    </source>
</reference>
<accession>A0ABU8H503</accession>
<evidence type="ECO:0000313" key="1">
    <source>
        <dbReference type="EMBL" id="MEI5688079.1"/>
    </source>
</evidence>
<proteinExistence type="predicted"/>
<organism evidence="1 2">
    <name type="scientific">Sphingomonas kyungheensis</name>
    <dbReference type="NCBI Taxonomy" id="1069987"/>
    <lineage>
        <taxon>Bacteria</taxon>
        <taxon>Pseudomonadati</taxon>
        <taxon>Pseudomonadota</taxon>
        <taxon>Alphaproteobacteria</taxon>
        <taxon>Sphingomonadales</taxon>
        <taxon>Sphingomonadaceae</taxon>
        <taxon>Sphingomonas</taxon>
    </lineage>
</organism>
<name>A0ABU8H503_9SPHN</name>
<dbReference type="EMBL" id="JBBBDM010000006">
    <property type="protein sequence ID" value="MEI5688079.1"/>
    <property type="molecule type" value="Genomic_DNA"/>
</dbReference>
<dbReference type="RefSeq" id="WP_336545604.1">
    <property type="nucleotide sequence ID" value="NZ_JBBBDM010000006.1"/>
</dbReference>
<comment type="caution">
    <text evidence="1">The sequence shown here is derived from an EMBL/GenBank/DDBJ whole genome shotgun (WGS) entry which is preliminary data.</text>
</comment>
<sequence>MTDKLDFQAVNDVTVAIECEMALAGRPHSNGDTLFMGGTLPTMADEDALGQFACSKNYKIVYPSFDATDGATLPTTFHVAVTDGLAQTIVLRGGRLWKRTDRSAAVLMFADTRLMVSLNAKGRLKVARMPGNVGERGYEAALTAVAARAAMKPGNVPIVAPVGGLITVLDIKAWSGTFAKAA</sequence>
<dbReference type="Proteomes" id="UP001367771">
    <property type="component" value="Unassembled WGS sequence"/>
</dbReference>
<keyword evidence="2" id="KW-1185">Reference proteome</keyword>
<gene>
    <name evidence="1" type="ORF">V8201_13395</name>
</gene>
<protein>
    <submittedName>
        <fullName evidence="1">Uncharacterized protein</fullName>
    </submittedName>
</protein>
<evidence type="ECO:0000313" key="2">
    <source>
        <dbReference type="Proteomes" id="UP001367771"/>
    </source>
</evidence>